<dbReference type="InterPro" id="IPR011989">
    <property type="entry name" value="ARM-like"/>
</dbReference>
<accession>A0ABD6EQ88</accession>
<keyword evidence="1" id="KW-0677">Repeat</keyword>
<keyword evidence="4" id="KW-1185">Reference proteome</keyword>
<dbReference type="Gene3D" id="1.25.10.10">
    <property type="entry name" value="Leucine-rich Repeat Variant"/>
    <property type="match status" value="1"/>
</dbReference>
<dbReference type="EMBL" id="JBGFUD010008340">
    <property type="protein sequence ID" value="MFH4982023.1"/>
    <property type="molecule type" value="Genomic_DNA"/>
</dbReference>
<dbReference type="Pfam" id="PF25782">
    <property type="entry name" value="TPR_CAND1"/>
    <property type="match status" value="1"/>
</dbReference>
<dbReference type="SUPFAM" id="SSF48371">
    <property type="entry name" value="ARM repeat"/>
    <property type="match status" value="1"/>
</dbReference>
<comment type="caution">
    <text evidence="3">The sequence shown here is derived from an EMBL/GenBank/DDBJ whole genome shotgun (WGS) entry which is preliminary data.</text>
</comment>
<dbReference type="Proteomes" id="UP001608902">
    <property type="component" value="Unassembled WGS sequence"/>
</dbReference>
<evidence type="ECO:0000313" key="3">
    <source>
        <dbReference type="EMBL" id="MFH4982023.1"/>
    </source>
</evidence>
<organism evidence="3 4">
    <name type="scientific">Gnathostoma spinigerum</name>
    <dbReference type="NCBI Taxonomy" id="75299"/>
    <lineage>
        <taxon>Eukaryota</taxon>
        <taxon>Metazoa</taxon>
        <taxon>Ecdysozoa</taxon>
        <taxon>Nematoda</taxon>
        <taxon>Chromadorea</taxon>
        <taxon>Rhabditida</taxon>
        <taxon>Spirurina</taxon>
        <taxon>Gnathostomatomorpha</taxon>
        <taxon>Gnathostomatoidea</taxon>
        <taxon>Gnathostomatidae</taxon>
        <taxon>Gnathostoma</taxon>
    </lineage>
</organism>
<evidence type="ECO:0000256" key="1">
    <source>
        <dbReference type="ARBA" id="ARBA00022737"/>
    </source>
</evidence>
<keyword evidence="2" id="KW-0833">Ubl conjugation pathway</keyword>
<dbReference type="AlphaFoldDB" id="A0ABD6EQ88"/>
<name>A0ABD6EQ88_9BILA</name>
<dbReference type="InterPro" id="IPR016024">
    <property type="entry name" value="ARM-type_fold"/>
</dbReference>
<reference evidence="3 4" key="1">
    <citation type="submission" date="2024-08" db="EMBL/GenBank/DDBJ databases">
        <title>Gnathostoma spinigerum genome.</title>
        <authorList>
            <person name="Gonzalez-Bertolin B."/>
            <person name="Monzon S."/>
            <person name="Zaballos A."/>
            <person name="Jimenez P."/>
            <person name="Dekumyoy P."/>
            <person name="Varona S."/>
            <person name="Cuesta I."/>
            <person name="Sumanam S."/>
            <person name="Adisakwattana P."/>
            <person name="Gasser R.B."/>
            <person name="Hernandez-Gonzalez A."/>
            <person name="Young N.D."/>
            <person name="Perteguer M.J."/>
        </authorList>
    </citation>
    <scope>NUCLEOTIDE SEQUENCE [LARGE SCALE GENOMIC DNA]</scope>
    <source>
        <strain evidence="3">AL3</strain>
        <tissue evidence="3">Liver</tissue>
    </source>
</reference>
<dbReference type="PANTHER" id="PTHR12696">
    <property type="entry name" value="TIP120"/>
    <property type="match status" value="1"/>
</dbReference>
<gene>
    <name evidence="3" type="ORF">AB6A40_008732</name>
</gene>
<evidence type="ECO:0000256" key="2">
    <source>
        <dbReference type="ARBA" id="ARBA00022786"/>
    </source>
</evidence>
<protein>
    <recommendedName>
        <fullName evidence="5">Cullin-associated NEDD8-dissociated protein 1</fullName>
    </recommendedName>
</protein>
<evidence type="ECO:0000313" key="4">
    <source>
        <dbReference type="Proteomes" id="UP001608902"/>
    </source>
</evidence>
<evidence type="ECO:0008006" key="5">
    <source>
        <dbReference type="Google" id="ProtNLM"/>
    </source>
</evidence>
<proteinExistence type="predicted"/>
<sequence>MATMAYQIAGLLEKMSSIDKDYRFMATNDLMTELQKDSIKLDDDSEQKVVRMLLRLLEDKNGEVQNLAIKCLGPLVRKVKEVQAEAIVDALCMNMVSGSEQVRDVSSIALKTVISELPATNSILTSNVIKRVIPKLTDSLKDTASTDASVRLEVLDIVADVLLRYGSTLAAYHVQLREVLFSQLFNDRQAVRKRSITAVGNLMAVASPSLFTTTIDSLIERLSAAKGEGWQTRTCVLTLQNICKCTGGRFAPHLAQVVPILMQYCESQDDELCESCIQAFESFIFRCPKDIAPFVEGIVKVAQKFLKYDPNYNYGDDDEVDGANGICMDTDVFDSDEEEGDTTEYSDDDDLSWKVRRASAKCLEALIISRREQLVYFLQTLGPLLISRFNEREDNVKWDIFHVYTALISQIRSVIPSFPSLVVDLNSGMTNGNEAGGDASIVKVGGAVLSRNSVTDEQLAILRGLDEQIPPLVKAVNKQLKTKTLKTKQCCFVLLTQLLRAYPGALSDQLHSLILGVQSAMVDRTSNSNIKIDTLCFLSVALCSHPSEKLHAHMSILVPLVVKAIADPFYKVAAEALSVSVALMRVLRPPQPSAEMLDFTPYVGDIYEAISTKLKATDIDQEVKEKAISSTGLLIATFGDFLSDKAS</sequence>
<dbReference type="InterPro" id="IPR039852">
    <property type="entry name" value="CAND1/CAND2"/>
</dbReference>